<evidence type="ECO:0000259" key="6">
    <source>
        <dbReference type="PROSITE" id="PS50102"/>
    </source>
</evidence>
<dbReference type="PIR" id="T29469">
    <property type="entry name" value="T29469"/>
</dbReference>
<evidence type="ECO:0000313" key="11">
    <source>
        <dbReference type="WormBase" id="T01D1.2a"/>
    </source>
</evidence>
<dbReference type="InterPro" id="IPR035979">
    <property type="entry name" value="RBD_domain_sf"/>
</dbReference>
<feature type="compositionally biased region" description="Low complexity" evidence="5">
    <location>
        <begin position="351"/>
        <end position="368"/>
    </location>
</feature>
<accession>G5EF03</accession>
<dbReference type="AGR" id="WB:WBGene00001340"/>
<dbReference type="CDD" id="cd12636">
    <property type="entry name" value="RRM2_Bruno_like"/>
    <property type="match status" value="1"/>
</dbReference>
<evidence type="ECO:0000313" key="10">
    <source>
        <dbReference type="Proteomes" id="UP000001940"/>
    </source>
</evidence>
<sequence>MSGAVLPAVLVVPKMESVVVPIAESTVINAKDTTPSTAADNDVSPSPSEPDTDAIKMFVGQIPRQWNETDCRRLFEKYGSVFSCNILRDKSTQASKGCCFVTFYHRKDAIEAQGALHNIKVIEGMHHPVQMKPADTENRNERKLFIGQLSKKHNEENLREIFAKFGHIEDCSVLRDQDGKSRGCAFVTFTNRSCAVVATKEMHHSQTMEGCSAPLVVKFADTQKDKDVKTKSMITGSGAGSPKGGAASLLQNLNPALLQQLGGGQNYQAVASLLSLINGQQGQQQQHQQQQNVLGILGTVLSALGKLTEGGDDASAKSSSEKPRHQALMTSPAPTATSSTSSSASHHHQQHQQQLSQQQQQQQHPQQQGLGNPLLGNPAMAAQNQFDAITMAQIAHQQQMLALQGFAVQQGAPSQQQQGLAGGMAGAKTTSPVAASLANHQQIALTPFAGGAAALDHFQAMQQYALLANLQATGGVGVQATTSAAQMVGNGDVKGPDGANLFIYHLPQDFGDSDLINTFAPFGGILSAKVFIDKVTNLSKCFGFVSYENAQSATNAISAMNGFQIGSKRLKVQLKVDRGNPYNR</sequence>
<reference evidence="7" key="1">
    <citation type="submission" date="1996-05" db="EMBL/GenBank/DDBJ databases">
        <title>Toward an expression map of the C.elegans genome (1994).</title>
        <authorList>
            <person name="Kohara Y."/>
            <person name="Motohashi T."/>
            <person name="Tabara H."/>
            <person name="Sugimoto A."/>
            <person name="Watanabe H."/>
            <person name="Nishigaki A."/>
        </authorList>
    </citation>
    <scope>NUCLEOTIDE SEQUENCE</scope>
    <source>
        <strain evidence="7">CB1489 him-8</strain>
    </source>
</reference>
<reference evidence="9" key="7">
    <citation type="submission" date="2024-10" db="EMBL/GenBank/DDBJ databases">
        <authorList>
            <consortium name="WormBase Consortium"/>
            <person name="WormBase"/>
        </authorList>
    </citation>
    <scope>NUCLEOTIDE SEQUENCE</scope>
    <source>
        <strain evidence="9">Bristol N2</strain>
    </source>
</reference>
<dbReference type="KEGG" id="cel:CELE_T01D1.2"/>
<keyword evidence="2" id="KW-0677">Repeat</keyword>
<dbReference type="IntAct" id="G5EF03">
    <property type="interactions" value="2"/>
</dbReference>
<dbReference type="InterPro" id="IPR034196">
    <property type="entry name" value="CELF1/2_RRM1"/>
</dbReference>
<evidence type="ECO:0000256" key="1">
    <source>
        <dbReference type="ARBA" id="ARBA00009621"/>
    </source>
</evidence>
<feature type="domain" description="RRM" evidence="6">
    <location>
        <begin position="55"/>
        <end position="136"/>
    </location>
</feature>
<evidence type="ECO:0000313" key="9">
    <source>
        <dbReference type="EMBL" id="CCD71491.1"/>
    </source>
</evidence>
<dbReference type="EMBL" id="BX284602">
    <property type="protein sequence ID" value="CCD71491.1"/>
    <property type="molecule type" value="Genomic_DNA"/>
</dbReference>
<evidence type="ECO:0000313" key="7">
    <source>
        <dbReference type="EMBL" id="AAA98566.1"/>
    </source>
</evidence>
<reference evidence="8" key="6">
    <citation type="journal article" date="2008" name="Biochem. Biophys. Res. Commun.">
        <title>Growth-dependent effect of muscleblind knockdown on Caenorhabditis elegans.</title>
        <authorList>
            <person name="Wang L.C."/>
            <person name="Hung W.T."/>
            <person name="Pan H."/>
            <person name="Chen K.Y."/>
            <person name="Wu Y.C."/>
            <person name="Liu Y.F."/>
            <person name="Hsiao K.M."/>
        </authorList>
    </citation>
    <scope>NUCLEOTIDE SEQUENCE</scope>
</reference>
<proteinExistence type="evidence at protein level"/>
<dbReference type="PROSITE" id="PS50102">
    <property type="entry name" value="RRM"/>
    <property type="match status" value="3"/>
</dbReference>
<dbReference type="ExpressionAtlas" id="G5EF03">
    <property type="expression patterns" value="baseline and differential"/>
</dbReference>
<dbReference type="GO" id="GO:0008340">
    <property type="term" value="P:determination of adult lifespan"/>
    <property type="evidence" value="ECO:0000315"/>
    <property type="project" value="WormBase"/>
</dbReference>
<dbReference type="GO" id="GO:1990904">
    <property type="term" value="C:ribonucleoprotein complex"/>
    <property type="evidence" value="ECO:0007669"/>
    <property type="project" value="UniProtKB-KW"/>
</dbReference>
<dbReference type="CTD" id="173401"/>
<keyword evidence="3 4" id="KW-0694">RNA-binding</keyword>
<evidence type="ECO:0000256" key="5">
    <source>
        <dbReference type="SAM" id="MobiDB-lite"/>
    </source>
</evidence>
<dbReference type="GeneID" id="173401"/>
<dbReference type="GO" id="GO:0005634">
    <property type="term" value="C:nucleus"/>
    <property type="evidence" value="ECO:0007005"/>
    <property type="project" value="WormBase"/>
</dbReference>
<keyword evidence="12" id="KW-1267">Proteomics identification</keyword>
<reference evidence="9" key="4">
    <citation type="submission" date="2003-03" db="EMBL/GenBank/DDBJ databases">
        <authorList>
            <person name="Sulson J.E."/>
            <person name="Waterston R."/>
        </authorList>
    </citation>
    <scope>NUCLEOTIDE SEQUENCE</scope>
    <source>
        <strain evidence="9">Bristol N2</strain>
    </source>
</reference>
<comment type="similarity">
    <text evidence="1">Belongs to the CELF/BRUNOL family.</text>
</comment>
<feature type="domain" description="RRM" evidence="6">
    <location>
        <begin position="142"/>
        <end position="222"/>
    </location>
</feature>
<dbReference type="Pfam" id="PF00076">
    <property type="entry name" value="RRM_1"/>
    <property type="match status" value="3"/>
</dbReference>
<dbReference type="InterPro" id="IPR000504">
    <property type="entry name" value="RRM_dom"/>
</dbReference>
<dbReference type="RefSeq" id="NP_001367867.1">
    <property type="nucleotide sequence ID" value="NM_001381290.3"/>
</dbReference>
<dbReference type="InterPro" id="IPR012677">
    <property type="entry name" value="Nucleotide-bd_a/b_plait_sf"/>
</dbReference>
<dbReference type="FunFam" id="3.30.70.330:FF:000569">
    <property type="entry name" value="ELAV-Type RNA binding-protein family"/>
    <property type="match status" value="1"/>
</dbReference>
<dbReference type="EMBL" id="U53931">
    <property type="protein sequence ID" value="AAA98566.1"/>
    <property type="molecule type" value="mRNA"/>
</dbReference>
<reference evidence="8" key="5">
    <citation type="submission" date="2007-03" db="EMBL/GenBank/DDBJ databases">
        <authorList>
            <person name="Chen K.-Y."/>
            <person name="Wang L.-C."/>
            <person name="Hung W.-T."/>
            <person name="Hsiao K.-M."/>
        </authorList>
    </citation>
    <scope>NUCLEOTIDE SEQUENCE</scope>
</reference>
<dbReference type="PANTHER" id="PTHR24012">
    <property type="entry name" value="RNA BINDING PROTEIN"/>
    <property type="match status" value="1"/>
</dbReference>
<dbReference type="Gene3D" id="3.30.70.330">
    <property type="match status" value="3"/>
</dbReference>
<dbReference type="Proteomes" id="UP000001940">
    <property type="component" value="Chromosome II"/>
</dbReference>
<keyword evidence="10" id="KW-1185">Reference proteome</keyword>
<organism evidence="7">
    <name type="scientific">Caenorhabditis elegans</name>
    <dbReference type="NCBI Taxonomy" id="6239"/>
    <lineage>
        <taxon>Eukaryota</taxon>
        <taxon>Metazoa</taxon>
        <taxon>Ecdysozoa</taxon>
        <taxon>Nematoda</taxon>
        <taxon>Chromadorea</taxon>
        <taxon>Rhabditida</taxon>
        <taxon>Rhabditina</taxon>
        <taxon>Rhabditomorpha</taxon>
        <taxon>Rhabditoidea</taxon>
        <taxon>Rhabditidae</taxon>
        <taxon>Peloderinae</taxon>
        <taxon>Caenorhabditis</taxon>
    </lineage>
</organism>
<dbReference type="CDD" id="cd12362">
    <property type="entry name" value="RRM3_CELF1-6"/>
    <property type="match status" value="1"/>
</dbReference>
<feature type="region of interest" description="Disordered" evidence="5">
    <location>
        <begin position="310"/>
        <end position="378"/>
    </location>
</feature>
<reference evidence="9 10" key="2">
    <citation type="journal article" date="1998" name="Science">
        <title>Genome sequence of the nematode C. elegans: a platform for investigating biology.</title>
        <authorList>
            <consortium name="The C. elegans sequencing consortium"/>
            <person name="Sulson J.E."/>
            <person name="Waterston R."/>
        </authorList>
    </citation>
    <scope>NUCLEOTIDE SEQUENCE [LARGE SCALE GENOMIC DNA]</scope>
    <source>
        <strain evidence="9 10">Bristol N2</strain>
    </source>
</reference>
<dbReference type="OMA" id="FPCHPAP"/>
<dbReference type="WormBase" id="T01D1.2a">
    <property type="protein sequence ID" value="CE12942"/>
    <property type="gene ID" value="WBGene00001340"/>
    <property type="gene designation" value="etr-1"/>
</dbReference>
<dbReference type="AlphaFoldDB" id="G5EF03"/>
<gene>
    <name evidence="9 11" type="primary">etr-1</name>
    <name evidence="9" type="ORF">CELE_T01D1.2</name>
    <name evidence="11" type="ORF">T01D1.2</name>
</gene>
<feature type="domain" description="RRM" evidence="6">
    <location>
        <begin position="499"/>
        <end position="577"/>
    </location>
</feature>
<feature type="compositionally biased region" description="Low complexity" evidence="5">
    <location>
        <begin position="331"/>
        <end position="344"/>
    </location>
</feature>
<dbReference type="FunFam" id="3.30.70.330:FF:000013">
    <property type="entry name" value="CUGBP Elav-like family member 1 isoform 2"/>
    <property type="match status" value="1"/>
</dbReference>
<dbReference type="CDD" id="cd12631">
    <property type="entry name" value="RRM1_CELF1_2_Bruno"/>
    <property type="match status" value="1"/>
</dbReference>
<dbReference type="SMR" id="G5EF03"/>
<dbReference type="EMBL" id="EF523766">
    <property type="protein sequence ID" value="ABS18832.1"/>
    <property type="molecule type" value="mRNA"/>
</dbReference>
<dbReference type="GO" id="GO:0003723">
    <property type="term" value="F:RNA binding"/>
    <property type="evidence" value="ECO:0007669"/>
    <property type="project" value="UniProtKB-UniRule"/>
</dbReference>
<dbReference type="OrthoDB" id="410044at2759"/>
<dbReference type="Bgee" id="WBGene00001340">
    <property type="expression patterns" value="Expressed in embryo and 4 other cell types or tissues"/>
</dbReference>
<dbReference type="SMART" id="SM00360">
    <property type="entry name" value="RRM"/>
    <property type="match status" value="3"/>
</dbReference>
<evidence type="ECO:0000256" key="2">
    <source>
        <dbReference type="ARBA" id="ARBA00022737"/>
    </source>
</evidence>
<name>G5EF03_CAEEL</name>
<keyword evidence="7" id="KW-0687">Ribonucleoprotein</keyword>
<dbReference type="SUPFAM" id="SSF54928">
    <property type="entry name" value="RNA-binding domain, RBD"/>
    <property type="match status" value="2"/>
</dbReference>
<reference evidence="7" key="3">
    <citation type="journal article" date="2000" name="J. Biol. Chem.">
        <title>A family of human RNA-binding proteins related to the Drosophila Bruno translational regulator.</title>
        <authorList>
            <person name="Good P.J."/>
            <person name="Chen Q."/>
            <person name="Warner S.J."/>
            <person name="Herring D.C."/>
        </authorList>
    </citation>
    <scope>NUCLEOTIDE SEQUENCE</scope>
    <source>
        <strain evidence="7">CB1489 him-8</strain>
    </source>
</reference>
<evidence type="ECO:0000256" key="3">
    <source>
        <dbReference type="ARBA" id="ARBA00022884"/>
    </source>
</evidence>
<protein>
    <submittedName>
        <fullName evidence="8">ELAV-type RNA binding protein variant A</fullName>
    </submittedName>
    <submittedName>
        <fullName evidence="7">Elav-type ribonucleoprotein</fullName>
    </submittedName>
    <submittedName>
        <fullName evidence="9">RRM domain-containing protein</fullName>
    </submittedName>
</protein>
<evidence type="ECO:0000313" key="8">
    <source>
        <dbReference type="EMBL" id="ABS18832.1"/>
    </source>
</evidence>
<evidence type="ECO:0007829" key="12">
    <source>
        <dbReference type="PeptideAtlas" id="G5EF03"/>
    </source>
</evidence>
<evidence type="ECO:0000256" key="4">
    <source>
        <dbReference type="PROSITE-ProRule" id="PRU00176"/>
    </source>
</evidence>
<dbReference type="FunFam" id="3.30.70.330:FF:000641">
    <property type="entry name" value="ELAV-Type RNA binding-protein family"/>
    <property type="match status" value="1"/>
</dbReference>